<comment type="caution">
    <text evidence="2">The sequence shown here is derived from an EMBL/GenBank/DDBJ whole genome shotgun (WGS) entry which is preliminary data.</text>
</comment>
<accession>A0A0F9QEU5</accession>
<dbReference type="InterPro" id="IPR006528">
    <property type="entry name" value="Phage_head_morphogenesis_dom"/>
</dbReference>
<proteinExistence type="predicted"/>
<reference evidence="2" key="1">
    <citation type="journal article" date="2015" name="Nature">
        <title>Complex archaea that bridge the gap between prokaryotes and eukaryotes.</title>
        <authorList>
            <person name="Spang A."/>
            <person name="Saw J.H."/>
            <person name="Jorgensen S.L."/>
            <person name="Zaremba-Niedzwiedzka K."/>
            <person name="Martijn J."/>
            <person name="Lind A.E."/>
            <person name="van Eijk R."/>
            <person name="Schleper C."/>
            <person name="Guy L."/>
            <person name="Ettema T.J."/>
        </authorList>
    </citation>
    <scope>NUCLEOTIDE SEQUENCE</scope>
</reference>
<feature type="domain" description="Phage head morphogenesis" evidence="1">
    <location>
        <begin position="180"/>
        <end position="290"/>
    </location>
</feature>
<gene>
    <name evidence="2" type="ORF">LCGC14_0782900</name>
</gene>
<name>A0A0F9QEU5_9ZZZZ</name>
<evidence type="ECO:0000313" key="2">
    <source>
        <dbReference type="EMBL" id="KKN35522.1"/>
    </source>
</evidence>
<dbReference type="AlphaFoldDB" id="A0A0F9QEU5"/>
<evidence type="ECO:0000259" key="1">
    <source>
        <dbReference type="Pfam" id="PF04233"/>
    </source>
</evidence>
<organism evidence="2">
    <name type="scientific">marine sediment metagenome</name>
    <dbReference type="NCBI Taxonomy" id="412755"/>
    <lineage>
        <taxon>unclassified sequences</taxon>
        <taxon>metagenomes</taxon>
        <taxon>ecological metagenomes</taxon>
    </lineage>
</organism>
<protein>
    <recommendedName>
        <fullName evidence="1">Phage head morphogenesis domain-containing protein</fullName>
    </recommendedName>
</protein>
<sequence>MIPALQTQPAIPGAVLFASQPPLPRFRISTQVRKENREATRDAEKFFQALFLSHARFVHSLERELLEAGQLWLSGRVAFIPFQLAQAFHTFRVAEILAAAEVAGRLRTRRQAREEVDDLSDEVSAFAETVPRSVAVRDAVRWIRSLPAVPSDQWEAFVRKHQRAAFSIAGESRTVVIEAVRDLAAESLQSGLTPSQFSSLARDMLRQFQARPGHLRTIWNNTVSNSLRAGRYQELQRPEIRRVLPYWLFDAYQDAATRDNHRAMDGGIAPLGWSGWARYGDPLGHQCRCSRSAITAVRAEGLIASGMPYKDLTVSIPAGAGPDPGFTKFPI</sequence>
<dbReference type="EMBL" id="LAZR01002032">
    <property type="protein sequence ID" value="KKN35522.1"/>
    <property type="molecule type" value="Genomic_DNA"/>
</dbReference>
<dbReference type="Pfam" id="PF04233">
    <property type="entry name" value="Phage_Mu_F"/>
    <property type="match status" value="1"/>
</dbReference>